<protein>
    <recommendedName>
        <fullName evidence="2">Major facilitator superfamily (MFS) profile domain-containing protein</fullName>
    </recommendedName>
</protein>
<feature type="transmembrane region" description="Helical" evidence="1">
    <location>
        <begin position="107"/>
        <end position="129"/>
    </location>
</feature>
<dbReference type="AlphaFoldDB" id="X1L114"/>
<keyword evidence="1" id="KW-0812">Transmembrane</keyword>
<dbReference type="InterPro" id="IPR011701">
    <property type="entry name" value="MFS"/>
</dbReference>
<evidence type="ECO:0000259" key="2">
    <source>
        <dbReference type="PROSITE" id="PS50850"/>
    </source>
</evidence>
<keyword evidence="1" id="KW-0472">Membrane</keyword>
<dbReference type="GO" id="GO:0022857">
    <property type="term" value="F:transmembrane transporter activity"/>
    <property type="evidence" value="ECO:0007669"/>
    <property type="project" value="InterPro"/>
</dbReference>
<dbReference type="InterPro" id="IPR036259">
    <property type="entry name" value="MFS_trans_sf"/>
</dbReference>
<organism evidence="3">
    <name type="scientific">marine sediment metagenome</name>
    <dbReference type="NCBI Taxonomy" id="412755"/>
    <lineage>
        <taxon>unclassified sequences</taxon>
        <taxon>metagenomes</taxon>
        <taxon>ecological metagenomes</taxon>
    </lineage>
</organism>
<evidence type="ECO:0000313" key="3">
    <source>
        <dbReference type="EMBL" id="GAH96129.1"/>
    </source>
</evidence>
<dbReference type="InterPro" id="IPR020846">
    <property type="entry name" value="MFS_dom"/>
</dbReference>
<gene>
    <name evidence="3" type="ORF">S03H2_69277</name>
</gene>
<dbReference type="Pfam" id="PF07690">
    <property type="entry name" value="MFS_1"/>
    <property type="match status" value="1"/>
</dbReference>
<dbReference type="EMBL" id="BARU01045738">
    <property type="protein sequence ID" value="GAH96129.1"/>
    <property type="molecule type" value="Genomic_DNA"/>
</dbReference>
<evidence type="ECO:0000256" key="1">
    <source>
        <dbReference type="SAM" id="Phobius"/>
    </source>
</evidence>
<sequence>LYTEWFPVENRGKVLGFQEGMQSLTTAIVPVVIAIVITKWGWRAGFMIPVIPLFIVGLLSYKIIHNRPSDVGLSVEWAVPPISGGLLDDAKEAYRNALSDWRMLLTYVSYGFSQFVFFALATWIPVYIYNTSGNILEAAWVLTP</sequence>
<feature type="non-terminal residue" evidence="3">
    <location>
        <position position="144"/>
    </location>
</feature>
<dbReference type="SUPFAM" id="SSF103473">
    <property type="entry name" value="MFS general substrate transporter"/>
    <property type="match status" value="1"/>
</dbReference>
<feature type="transmembrane region" description="Helical" evidence="1">
    <location>
        <begin position="44"/>
        <end position="64"/>
    </location>
</feature>
<reference evidence="3" key="1">
    <citation type="journal article" date="2014" name="Front. Microbiol.">
        <title>High frequency of phylogenetically diverse reductive dehalogenase-homologous genes in deep subseafloor sedimentary metagenomes.</title>
        <authorList>
            <person name="Kawai M."/>
            <person name="Futagami T."/>
            <person name="Toyoda A."/>
            <person name="Takaki Y."/>
            <person name="Nishi S."/>
            <person name="Hori S."/>
            <person name="Arai W."/>
            <person name="Tsubouchi T."/>
            <person name="Morono Y."/>
            <person name="Uchiyama I."/>
            <person name="Ito T."/>
            <person name="Fujiyama A."/>
            <person name="Inagaki F."/>
            <person name="Takami H."/>
        </authorList>
    </citation>
    <scope>NUCLEOTIDE SEQUENCE</scope>
    <source>
        <strain evidence="3">Expedition CK06-06</strain>
    </source>
</reference>
<accession>X1L114</accession>
<proteinExistence type="predicted"/>
<feature type="transmembrane region" description="Helical" evidence="1">
    <location>
        <begin position="20"/>
        <end position="37"/>
    </location>
</feature>
<dbReference type="Gene3D" id="1.20.1250.20">
    <property type="entry name" value="MFS general substrate transporter like domains"/>
    <property type="match status" value="1"/>
</dbReference>
<comment type="caution">
    <text evidence="3">The sequence shown here is derived from an EMBL/GenBank/DDBJ whole genome shotgun (WGS) entry which is preliminary data.</text>
</comment>
<feature type="domain" description="Major facilitator superfamily (MFS) profile" evidence="2">
    <location>
        <begin position="1"/>
        <end position="144"/>
    </location>
</feature>
<dbReference type="PROSITE" id="PS50850">
    <property type="entry name" value="MFS"/>
    <property type="match status" value="1"/>
</dbReference>
<keyword evidence="1" id="KW-1133">Transmembrane helix</keyword>
<name>X1L114_9ZZZZ</name>
<feature type="non-terminal residue" evidence="3">
    <location>
        <position position="1"/>
    </location>
</feature>